<comment type="caution">
    <text evidence="3">The sequence shown here is derived from an EMBL/GenBank/DDBJ whole genome shotgun (WGS) entry which is preliminary data.</text>
</comment>
<dbReference type="PANTHER" id="PTHR43544:SF7">
    <property type="entry name" value="NADB-LER2"/>
    <property type="match status" value="1"/>
</dbReference>
<evidence type="ECO:0000313" key="3">
    <source>
        <dbReference type="EMBL" id="KAK1943304.1"/>
    </source>
</evidence>
<proteinExistence type="predicted"/>
<evidence type="ECO:0000313" key="4">
    <source>
        <dbReference type="Proteomes" id="UP001259832"/>
    </source>
</evidence>
<protein>
    <submittedName>
        <fullName evidence="3">C-factor</fullName>
    </submittedName>
</protein>
<dbReference type="Gene3D" id="3.40.50.720">
    <property type="entry name" value="NAD(P)-binding Rossmann-like Domain"/>
    <property type="match status" value="1"/>
</dbReference>
<keyword evidence="4" id="KW-1185">Reference proteome</keyword>
<dbReference type="InterPro" id="IPR036291">
    <property type="entry name" value="NAD(P)-bd_dom_sf"/>
</dbReference>
<dbReference type="SUPFAM" id="SSF51735">
    <property type="entry name" value="NAD(P)-binding Rossmann-fold domains"/>
    <property type="match status" value="1"/>
</dbReference>
<dbReference type="InterPro" id="IPR051468">
    <property type="entry name" value="Fungal_SecMetab_SDRs"/>
</dbReference>
<evidence type="ECO:0000256" key="1">
    <source>
        <dbReference type="ARBA" id="ARBA00022857"/>
    </source>
</evidence>
<keyword evidence="1" id="KW-0521">NADP</keyword>
<gene>
    <name evidence="3" type="ORF">P3T76_004700</name>
</gene>
<dbReference type="GO" id="GO:0016491">
    <property type="term" value="F:oxidoreductase activity"/>
    <property type="evidence" value="ECO:0007669"/>
    <property type="project" value="UniProtKB-KW"/>
</dbReference>
<dbReference type="Proteomes" id="UP001259832">
    <property type="component" value="Unassembled WGS sequence"/>
</dbReference>
<keyword evidence="2" id="KW-0560">Oxidoreductase</keyword>
<reference evidence="3" key="1">
    <citation type="submission" date="2023-08" db="EMBL/GenBank/DDBJ databases">
        <title>Reference Genome Resource for the Citrus Pathogen Phytophthora citrophthora.</title>
        <authorList>
            <person name="Moller H."/>
            <person name="Coetzee B."/>
            <person name="Rose L.J."/>
            <person name="Van Niekerk J.M."/>
        </authorList>
    </citation>
    <scope>NUCLEOTIDE SEQUENCE</scope>
    <source>
        <strain evidence="3">STE-U-9442</strain>
    </source>
</reference>
<dbReference type="Pfam" id="PF00106">
    <property type="entry name" value="adh_short"/>
    <property type="match status" value="1"/>
</dbReference>
<dbReference type="GO" id="GO:0005737">
    <property type="term" value="C:cytoplasm"/>
    <property type="evidence" value="ECO:0007669"/>
    <property type="project" value="TreeGrafter"/>
</dbReference>
<evidence type="ECO:0000256" key="2">
    <source>
        <dbReference type="ARBA" id="ARBA00023002"/>
    </source>
</evidence>
<dbReference type="InterPro" id="IPR002347">
    <property type="entry name" value="SDR_fam"/>
</dbReference>
<dbReference type="PANTHER" id="PTHR43544">
    <property type="entry name" value="SHORT-CHAIN DEHYDROGENASE/REDUCTASE"/>
    <property type="match status" value="1"/>
</dbReference>
<accession>A0AAD9GQQ2</accession>
<sequence length="154" mass="16783">MLTLDVQDESTVLAAAKQLKDIPIDLLTNNAGIFTEGNTMTSTSKENMMKEFEVHAMGPLLVTRALLPNLRLAATSKRNCVHVVQMSTIDASIEGCGGPIAYCTSKTALHMVNSTMANELECDNIAVILLDPGMIYRLVLTKGKQPKSSLKWQM</sequence>
<organism evidence="3 4">
    <name type="scientific">Phytophthora citrophthora</name>
    <dbReference type="NCBI Taxonomy" id="4793"/>
    <lineage>
        <taxon>Eukaryota</taxon>
        <taxon>Sar</taxon>
        <taxon>Stramenopiles</taxon>
        <taxon>Oomycota</taxon>
        <taxon>Peronosporomycetes</taxon>
        <taxon>Peronosporales</taxon>
        <taxon>Peronosporaceae</taxon>
        <taxon>Phytophthora</taxon>
    </lineage>
</organism>
<dbReference type="EMBL" id="JASMQC010000007">
    <property type="protein sequence ID" value="KAK1943304.1"/>
    <property type="molecule type" value="Genomic_DNA"/>
</dbReference>
<dbReference type="AlphaFoldDB" id="A0AAD9GQQ2"/>
<name>A0AAD9GQQ2_9STRA</name>